<accession>A0A1J1C429</accession>
<protein>
    <submittedName>
        <fullName evidence="2">Uncharacterized protein</fullName>
    </submittedName>
</protein>
<proteinExistence type="predicted"/>
<dbReference type="EMBL" id="CP018099">
    <property type="protein sequence ID" value="APF17415.1"/>
    <property type="molecule type" value="Genomic_DNA"/>
</dbReference>
<sequence>MSRPVKNFDEDHLSSKKTYFSTIISLFFFLEGFFFAF</sequence>
<dbReference type="KEGG" id="caby:Cabys_664"/>
<name>A0A1J1C429_CALAY</name>
<evidence type="ECO:0000313" key="3">
    <source>
        <dbReference type="Proteomes" id="UP000183868"/>
    </source>
</evidence>
<evidence type="ECO:0000256" key="1">
    <source>
        <dbReference type="SAM" id="Phobius"/>
    </source>
</evidence>
<reference evidence="2 3" key="1">
    <citation type="submission" date="2016-11" db="EMBL/GenBank/DDBJ databases">
        <title>Genomic analysis of Caldithrix abyssi and proposal of a novel bacterial phylum Caldithrichaeota.</title>
        <authorList>
            <person name="Kublanov I."/>
            <person name="Sigalova O."/>
            <person name="Gavrilov S."/>
            <person name="Lebedinsky A."/>
            <person name="Ivanova N."/>
            <person name="Daum C."/>
            <person name="Reddy T."/>
            <person name="Klenk H.P."/>
            <person name="Goker M."/>
            <person name="Reva O."/>
            <person name="Miroshnichenko M."/>
            <person name="Kyprides N."/>
            <person name="Woyke T."/>
            <person name="Gelfand M."/>
        </authorList>
    </citation>
    <scope>NUCLEOTIDE SEQUENCE [LARGE SCALE GENOMIC DNA]</scope>
    <source>
        <strain evidence="2 3">LF13</strain>
    </source>
</reference>
<keyword evidence="1" id="KW-0472">Membrane</keyword>
<keyword evidence="1" id="KW-0812">Transmembrane</keyword>
<dbReference type="AlphaFoldDB" id="A0A1J1C429"/>
<dbReference type="Proteomes" id="UP000183868">
    <property type="component" value="Chromosome"/>
</dbReference>
<feature type="transmembrane region" description="Helical" evidence="1">
    <location>
        <begin position="18"/>
        <end position="36"/>
    </location>
</feature>
<gene>
    <name evidence="2" type="ORF">Cabys_664</name>
</gene>
<organism evidence="2 3">
    <name type="scientific">Caldithrix abyssi DSM 13497</name>
    <dbReference type="NCBI Taxonomy" id="880073"/>
    <lineage>
        <taxon>Bacteria</taxon>
        <taxon>Pseudomonadati</taxon>
        <taxon>Calditrichota</taxon>
        <taxon>Calditrichia</taxon>
        <taxon>Calditrichales</taxon>
        <taxon>Calditrichaceae</taxon>
        <taxon>Caldithrix</taxon>
    </lineage>
</organism>
<keyword evidence="1" id="KW-1133">Transmembrane helix</keyword>
<evidence type="ECO:0000313" key="2">
    <source>
        <dbReference type="EMBL" id="APF17415.1"/>
    </source>
</evidence>